<comment type="similarity">
    <text evidence="2">Belongs to the UPF0173 family.</text>
</comment>
<gene>
    <name evidence="4" type="ORF">SAMN02745220_02957</name>
</gene>
<organism evidence="4 5">
    <name type="scientific">Desulfopila aestuarii DSM 18488</name>
    <dbReference type="NCBI Taxonomy" id="1121416"/>
    <lineage>
        <taxon>Bacteria</taxon>
        <taxon>Pseudomonadati</taxon>
        <taxon>Thermodesulfobacteriota</taxon>
        <taxon>Desulfobulbia</taxon>
        <taxon>Desulfobulbales</taxon>
        <taxon>Desulfocapsaceae</taxon>
        <taxon>Desulfopila</taxon>
    </lineage>
</organism>
<dbReference type="AlphaFoldDB" id="A0A1M7YAH9"/>
<reference evidence="4 5" key="1">
    <citation type="submission" date="2016-12" db="EMBL/GenBank/DDBJ databases">
        <authorList>
            <person name="Song W.-J."/>
            <person name="Kurnit D.M."/>
        </authorList>
    </citation>
    <scope>NUCLEOTIDE SEQUENCE [LARGE SCALE GENOMIC DNA]</scope>
    <source>
        <strain evidence="4 5">DSM 18488</strain>
    </source>
</reference>
<sequence>MKLRYFSHSSFQITTAAGQTILIDPFLDGNPTCPVSSDEVSADFIVLTHGHGDHIGDAFKIGQRCKSLFICVNELANYCAGQGFKAHNMHIGGGREFPFGHLKFTIAHHGSMTPDNVYAGEPAGVVLTIDNIALYHTGDTGLFYDMKLIGEMTRLDYMLLPIGDNFTMGITDAVKAVELANPTIAIPMHYNTFPVIEADPHLFRQKVEALGKKARVLEYGEEIDL</sequence>
<dbReference type="HAMAP" id="MF_00457">
    <property type="entry name" value="UPF0173"/>
    <property type="match status" value="1"/>
</dbReference>
<dbReference type="RefSeq" id="WP_073614301.1">
    <property type="nucleotide sequence ID" value="NZ_FRFE01000014.1"/>
</dbReference>
<evidence type="ECO:0000259" key="3">
    <source>
        <dbReference type="SMART" id="SM00849"/>
    </source>
</evidence>
<dbReference type="InterPro" id="IPR001279">
    <property type="entry name" value="Metallo-B-lactamas"/>
</dbReference>
<dbReference type="SUPFAM" id="SSF56281">
    <property type="entry name" value="Metallo-hydrolase/oxidoreductase"/>
    <property type="match status" value="1"/>
</dbReference>
<dbReference type="Gene3D" id="3.60.15.10">
    <property type="entry name" value="Ribonuclease Z/Hydroxyacylglutathione hydrolase-like"/>
    <property type="match status" value="1"/>
</dbReference>
<dbReference type="PANTHER" id="PTHR43546">
    <property type="entry name" value="UPF0173 METAL-DEPENDENT HYDROLASE MJ1163-RELATED"/>
    <property type="match status" value="1"/>
</dbReference>
<feature type="domain" description="Metallo-beta-lactamase" evidence="3">
    <location>
        <begin position="7"/>
        <end position="189"/>
    </location>
</feature>
<keyword evidence="1 2" id="KW-0378">Hydrolase</keyword>
<evidence type="ECO:0000256" key="2">
    <source>
        <dbReference type="HAMAP-Rule" id="MF_00457"/>
    </source>
</evidence>
<dbReference type="EMBL" id="FRFE01000014">
    <property type="protein sequence ID" value="SHO49634.1"/>
    <property type="molecule type" value="Genomic_DNA"/>
</dbReference>
<keyword evidence="5" id="KW-1185">Reference proteome</keyword>
<dbReference type="InterPro" id="IPR036866">
    <property type="entry name" value="RibonucZ/Hydroxyglut_hydro"/>
</dbReference>
<dbReference type="PANTHER" id="PTHR43546:SF3">
    <property type="entry name" value="UPF0173 METAL-DEPENDENT HYDROLASE MJ1163"/>
    <property type="match status" value="1"/>
</dbReference>
<dbReference type="GO" id="GO:0016787">
    <property type="term" value="F:hydrolase activity"/>
    <property type="evidence" value="ECO:0007669"/>
    <property type="project" value="UniProtKB-UniRule"/>
</dbReference>
<dbReference type="OrthoDB" id="9789133at2"/>
<dbReference type="InterPro" id="IPR022877">
    <property type="entry name" value="UPF0173"/>
</dbReference>
<dbReference type="Pfam" id="PF12706">
    <property type="entry name" value="Lactamase_B_2"/>
    <property type="match status" value="1"/>
</dbReference>
<dbReference type="NCBIfam" id="NF001911">
    <property type="entry name" value="PRK00685.1"/>
    <property type="match status" value="1"/>
</dbReference>
<evidence type="ECO:0000313" key="5">
    <source>
        <dbReference type="Proteomes" id="UP000184603"/>
    </source>
</evidence>
<evidence type="ECO:0000313" key="4">
    <source>
        <dbReference type="EMBL" id="SHO49634.1"/>
    </source>
</evidence>
<dbReference type="InterPro" id="IPR050114">
    <property type="entry name" value="UPF0173_UPF0282_UlaG_hydrolase"/>
</dbReference>
<accession>A0A1M7YAH9</accession>
<name>A0A1M7YAH9_9BACT</name>
<proteinExistence type="inferred from homology"/>
<evidence type="ECO:0000256" key="1">
    <source>
        <dbReference type="ARBA" id="ARBA00022801"/>
    </source>
</evidence>
<dbReference type="STRING" id="1121416.SAMN02745220_02957"/>
<dbReference type="Proteomes" id="UP000184603">
    <property type="component" value="Unassembled WGS sequence"/>
</dbReference>
<protein>
    <recommendedName>
        <fullName evidence="2">UPF0173 metal-dependent hydrolase SAMN02745220_02957</fullName>
    </recommendedName>
</protein>
<dbReference type="SMART" id="SM00849">
    <property type="entry name" value="Lactamase_B"/>
    <property type="match status" value="1"/>
</dbReference>